<sequence>MDHLDRGLNYIALDLKTAKLFIFIGFKVIIANKKSSTKSKRITRSVLALEIYGMVRGINILYIIAIIIDIPPILTIVYTDLYLLYKCLIKLGTTKEKRLIINIIALRQLYKNRELIEIRWINSNNNPVDAIIKSNCNKALKTFINTNKLCIRVEG</sequence>
<feature type="transmembrane region" description="Helical" evidence="1">
    <location>
        <begin position="60"/>
        <end position="85"/>
    </location>
</feature>
<accession>A0A7D8YPS2</accession>
<name>A0A7D8YPS2_9HELO</name>
<evidence type="ECO:0000313" key="2">
    <source>
        <dbReference type="EMBL" id="TVY50676.1"/>
    </source>
</evidence>
<gene>
    <name evidence="2" type="ORF">LCER1_G007609</name>
</gene>
<reference evidence="2 3" key="1">
    <citation type="submission" date="2018-05" db="EMBL/GenBank/DDBJ databases">
        <title>Whole genome sequencing for identification of molecular markers to develop diagnostic detection tools for the regulated plant pathogen Lachnellula willkommii.</title>
        <authorList>
            <person name="Giroux E."/>
            <person name="Bilodeau G."/>
        </authorList>
    </citation>
    <scope>NUCLEOTIDE SEQUENCE [LARGE SCALE GENOMIC DNA]</scope>
    <source>
        <strain evidence="2 3">CBS 625.97</strain>
    </source>
</reference>
<evidence type="ECO:0000256" key="1">
    <source>
        <dbReference type="SAM" id="Phobius"/>
    </source>
</evidence>
<organism evidence="2 3">
    <name type="scientific">Lachnellula cervina</name>
    <dbReference type="NCBI Taxonomy" id="1316786"/>
    <lineage>
        <taxon>Eukaryota</taxon>
        <taxon>Fungi</taxon>
        <taxon>Dikarya</taxon>
        <taxon>Ascomycota</taxon>
        <taxon>Pezizomycotina</taxon>
        <taxon>Leotiomycetes</taxon>
        <taxon>Helotiales</taxon>
        <taxon>Lachnaceae</taxon>
        <taxon>Lachnellula</taxon>
    </lineage>
</organism>
<dbReference type="OrthoDB" id="411592at2759"/>
<dbReference type="EMBL" id="QGMG01001037">
    <property type="protein sequence ID" value="TVY50676.1"/>
    <property type="molecule type" value="Genomic_DNA"/>
</dbReference>
<proteinExistence type="predicted"/>
<dbReference type="Proteomes" id="UP000481288">
    <property type="component" value="Unassembled WGS sequence"/>
</dbReference>
<comment type="caution">
    <text evidence="2">The sequence shown here is derived from an EMBL/GenBank/DDBJ whole genome shotgun (WGS) entry which is preliminary data.</text>
</comment>
<keyword evidence="3" id="KW-1185">Reference proteome</keyword>
<protein>
    <submittedName>
        <fullName evidence="2">Uncharacterized protein</fullName>
    </submittedName>
</protein>
<keyword evidence="1" id="KW-1133">Transmembrane helix</keyword>
<dbReference type="AlphaFoldDB" id="A0A7D8YPS2"/>
<keyword evidence="1" id="KW-0472">Membrane</keyword>
<keyword evidence="1" id="KW-0812">Transmembrane</keyword>
<evidence type="ECO:0000313" key="3">
    <source>
        <dbReference type="Proteomes" id="UP000481288"/>
    </source>
</evidence>